<dbReference type="AlphaFoldDB" id="A0A558DQE4"/>
<name>A0A558DQE4_9GAMM</name>
<dbReference type="SUPFAM" id="SSF81901">
    <property type="entry name" value="HCP-like"/>
    <property type="match status" value="1"/>
</dbReference>
<dbReference type="Gene3D" id="1.25.40.10">
    <property type="entry name" value="Tetratricopeptide repeat domain"/>
    <property type="match status" value="1"/>
</dbReference>
<feature type="signal peptide" evidence="1">
    <location>
        <begin position="1"/>
        <end position="21"/>
    </location>
</feature>
<dbReference type="EMBL" id="VMNH01000014">
    <property type="protein sequence ID" value="TVO72996.1"/>
    <property type="molecule type" value="Genomic_DNA"/>
</dbReference>
<accession>A0A558DQE4</accession>
<feature type="chain" id="PRO_5022012315" evidence="1">
    <location>
        <begin position="22"/>
        <end position="126"/>
    </location>
</feature>
<evidence type="ECO:0000256" key="1">
    <source>
        <dbReference type="SAM" id="SignalP"/>
    </source>
</evidence>
<comment type="caution">
    <text evidence="2">The sequence shown here is derived from an EMBL/GenBank/DDBJ whole genome shotgun (WGS) entry which is preliminary data.</text>
</comment>
<evidence type="ECO:0000313" key="3">
    <source>
        <dbReference type="Proteomes" id="UP000316649"/>
    </source>
</evidence>
<gene>
    <name evidence="2" type="ORF">FHP88_12155</name>
</gene>
<protein>
    <submittedName>
        <fullName evidence="2">Sel1 repeat family protein</fullName>
    </submittedName>
</protein>
<proteinExistence type="predicted"/>
<dbReference type="InterPro" id="IPR006597">
    <property type="entry name" value="Sel1-like"/>
</dbReference>
<dbReference type="SMART" id="SM00671">
    <property type="entry name" value="SEL1"/>
    <property type="match status" value="1"/>
</dbReference>
<dbReference type="RefSeq" id="WP_144359353.1">
    <property type="nucleotide sequence ID" value="NZ_VMNH01000014.1"/>
</dbReference>
<keyword evidence="3" id="KW-1185">Reference proteome</keyword>
<dbReference type="OrthoDB" id="8561742at2"/>
<dbReference type="InterPro" id="IPR011990">
    <property type="entry name" value="TPR-like_helical_dom_sf"/>
</dbReference>
<keyword evidence="1" id="KW-0732">Signal</keyword>
<evidence type="ECO:0000313" key="2">
    <source>
        <dbReference type="EMBL" id="TVO72996.1"/>
    </source>
</evidence>
<sequence length="126" mass="13835">MRVQNTLLLLLVSSLSNPSFAGFDEGIKAYDQGNKPLAFQEYKGAAREGDVRAYGKIAGMYLYGAGVERDYLEAYVWFGLASLTGDNNAERFQKAASSAMTLGQVERAEAILKERANELGLLNKME</sequence>
<reference evidence="2 3" key="1">
    <citation type="submission" date="2019-07" db="EMBL/GenBank/DDBJ databases">
        <title>The pathways for chlorine oxyanion respiration interact through the shared metabolite chlorate.</title>
        <authorList>
            <person name="Barnum T.P."/>
            <person name="Cheng Y."/>
            <person name="Hill K.A."/>
            <person name="Lucas L.N."/>
            <person name="Carlson H.K."/>
            <person name="Coates J.D."/>
        </authorList>
    </citation>
    <scope>NUCLEOTIDE SEQUENCE [LARGE SCALE GENOMIC DNA]</scope>
    <source>
        <strain evidence="2 3">BK-1</strain>
    </source>
</reference>
<dbReference type="Proteomes" id="UP000316649">
    <property type="component" value="Unassembled WGS sequence"/>
</dbReference>
<organism evidence="2 3">
    <name type="scientific">Sedimenticola selenatireducens</name>
    <dbReference type="NCBI Taxonomy" id="191960"/>
    <lineage>
        <taxon>Bacteria</taxon>
        <taxon>Pseudomonadati</taxon>
        <taxon>Pseudomonadota</taxon>
        <taxon>Gammaproteobacteria</taxon>
        <taxon>Chromatiales</taxon>
        <taxon>Sedimenticolaceae</taxon>
        <taxon>Sedimenticola</taxon>
    </lineage>
</organism>